<dbReference type="Pfam" id="PF13692">
    <property type="entry name" value="Glyco_trans_1_4"/>
    <property type="match status" value="1"/>
</dbReference>
<reference evidence="1" key="2">
    <citation type="submission" date="2021-08" db="EMBL/GenBank/DDBJ databases">
        <authorList>
            <person name="Tani A."/>
            <person name="Ola A."/>
            <person name="Ogura Y."/>
            <person name="Katsura K."/>
            <person name="Hayashi T."/>
        </authorList>
    </citation>
    <scope>NUCLEOTIDE SEQUENCE</scope>
    <source>
        <strain evidence="1">DSM 17168</strain>
    </source>
</reference>
<gene>
    <name evidence="1" type="ORF">GMJLKIPL_4491</name>
</gene>
<protein>
    <recommendedName>
        <fullName evidence="3">Glycosyltransferase subfamily 4-like N-terminal domain-containing protein</fullName>
    </recommendedName>
</protein>
<dbReference type="RefSeq" id="WP_238239077.1">
    <property type="nucleotide sequence ID" value="NZ_BPQQ01000058.1"/>
</dbReference>
<sequence>MSRTATLGAGPRILVVSPMASHPPNQGNSLRLLAFNRELMARGARIDLVYYGMEGLTPDAEAAMRAAWNDFIFVPSRPLGRPSYATSWGIDDWCSDALCEAVDRLAAERRYDAIIVNYTWMSRVLEVCDVPVKVIDTHDMFADRRDKMAEAGLDPRWFFTSVAEERKAFARADVVIGIQDAESALIAERFEGRVMTVGHPLDLGFLLAPSDPDRPLPFGYFASGNPWNKRSALALDAALAARPYRNWAIAGTICESGLRLRTAPLELGRLDHPRDFYDHVACVVNPMIGGTGLKIKTIEALSYGRPVIGTTAAFEGLRPAHPFHTFATAEALADGMQDYAASPSLAAEVAGASRTLAIAYADEVARQFDTLIGSIKDVCHDRRSQGRQEPV</sequence>
<proteinExistence type="predicted"/>
<comment type="caution">
    <text evidence="1">The sequence shown here is derived from an EMBL/GenBank/DDBJ whole genome shotgun (WGS) entry which is preliminary data.</text>
</comment>
<name>A0ABQ4SHG5_9HYPH</name>
<keyword evidence="2" id="KW-1185">Reference proteome</keyword>
<dbReference type="EMBL" id="BPQQ01000058">
    <property type="protein sequence ID" value="GJE02542.1"/>
    <property type="molecule type" value="Genomic_DNA"/>
</dbReference>
<organism evidence="1 2">
    <name type="scientific">Methylobacterium isbiliense</name>
    <dbReference type="NCBI Taxonomy" id="315478"/>
    <lineage>
        <taxon>Bacteria</taxon>
        <taxon>Pseudomonadati</taxon>
        <taxon>Pseudomonadota</taxon>
        <taxon>Alphaproteobacteria</taxon>
        <taxon>Hyphomicrobiales</taxon>
        <taxon>Methylobacteriaceae</taxon>
        <taxon>Methylobacterium</taxon>
    </lineage>
</organism>
<evidence type="ECO:0000313" key="1">
    <source>
        <dbReference type="EMBL" id="GJE02542.1"/>
    </source>
</evidence>
<dbReference type="Gene3D" id="3.40.50.2000">
    <property type="entry name" value="Glycogen Phosphorylase B"/>
    <property type="match status" value="2"/>
</dbReference>
<evidence type="ECO:0000313" key="2">
    <source>
        <dbReference type="Proteomes" id="UP001055153"/>
    </source>
</evidence>
<evidence type="ECO:0008006" key="3">
    <source>
        <dbReference type="Google" id="ProtNLM"/>
    </source>
</evidence>
<reference evidence="1" key="1">
    <citation type="journal article" date="2021" name="Front. Microbiol.">
        <title>Comprehensive Comparative Genomics and Phenotyping of Methylobacterium Species.</title>
        <authorList>
            <person name="Alessa O."/>
            <person name="Ogura Y."/>
            <person name="Fujitani Y."/>
            <person name="Takami H."/>
            <person name="Hayashi T."/>
            <person name="Sahin N."/>
            <person name="Tani A."/>
        </authorList>
    </citation>
    <scope>NUCLEOTIDE SEQUENCE</scope>
    <source>
        <strain evidence="1">DSM 17168</strain>
    </source>
</reference>
<dbReference type="Proteomes" id="UP001055153">
    <property type="component" value="Unassembled WGS sequence"/>
</dbReference>
<dbReference type="SUPFAM" id="SSF53756">
    <property type="entry name" value="UDP-Glycosyltransferase/glycogen phosphorylase"/>
    <property type="match status" value="1"/>
</dbReference>
<accession>A0ABQ4SHG5</accession>